<reference evidence="2 3" key="1">
    <citation type="submission" date="2016-10" db="EMBL/GenBank/DDBJ databases">
        <authorList>
            <person name="de Groot N.N."/>
        </authorList>
    </citation>
    <scope>NUCLEOTIDE SEQUENCE [LARGE SCALE GENOMIC DNA]</scope>
    <source>
        <strain evidence="2 3">DSM 2872</strain>
    </source>
</reference>
<dbReference type="Proteomes" id="UP000183469">
    <property type="component" value="Unassembled WGS sequence"/>
</dbReference>
<organism evidence="2 3">
    <name type="scientific">Selenomonas ruminantium</name>
    <dbReference type="NCBI Taxonomy" id="971"/>
    <lineage>
        <taxon>Bacteria</taxon>
        <taxon>Bacillati</taxon>
        <taxon>Bacillota</taxon>
        <taxon>Negativicutes</taxon>
        <taxon>Selenomonadales</taxon>
        <taxon>Selenomonadaceae</taxon>
        <taxon>Selenomonas</taxon>
    </lineage>
</organism>
<dbReference type="EMBL" id="FNQG01000008">
    <property type="protein sequence ID" value="SEA09975.1"/>
    <property type="molecule type" value="Genomic_DNA"/>
</dbReference>
<dbReference type="Pfam" id="PF06889">
    <property type="entry name" value="DUF1266"/>
    <property type="match status" value="1"/>
</dbReference>
<evidence type="ECO:0000313" key="2">
    <source>
        <dbReference type="EMBL" id="SEA09975.1"/>
    </source>
</evidence>
<dbReference type="OrthoDB" id="6820768at2"/>
<accession>A0A1H3YEG8</accession>
<proteinExistence type="predicted"/>
<dbReference type="AlphaFoldDB" id="A0A1H3YEG8"/>
<evidence type="ECO:0000313" key="3">
    <source>
        <dbReference type="Proteomes" id="UP000183469"/>
    </source>
</evidence>
<name>A0A1H3YEG8_SELRU</name>
<protein>
    <recommendedName>
        <fullName evidence="1">DUF1266 domain-containing protein</fullName>
    </recommendedName>
</protein>
<sequence>MEVQIQQEICPPPDSLTFADVDSKLLRWIEAEQAIVKVVNGWDCHKDDVQKQRKGRRYLLEKHEAGSRPQLIDQIMSLGSLSPNSVWDMSKAIELATIGYLAGYLTLREALNVSVTAGQRIQKCTSSWENMGMDYLRYLKTFEGNSERLRASEAAFEQLRNSSDSPYKAVPFEMKLKKTW</sequence>
<gene>
    <name evidence="2" type="ORF">SAMN05660648_01930</name>
</gene>
<dbReference type="InterPro" id="IPR009677">
    <property type="entry name" value="DUF1266"/>
</dbReference>
<feature type="domain" description="DUF1266" evidence="1">
    <location>
        <begin position="73"/>
        <end position="172"/>
    </location>
</feature>
<evidence type="ECO:0000259" key="1">
    <source>
        <dbReference type="Pfam" id="PF06889"/>
    </source>
</evidence>
<dbReference type="RefSeq" id="WP_074672383.1">
    <property type="nucleotide sequence ID" value="NZ_FNQG01000008.1"/>
</dbReference>